<dbReference type="SUPFAM" id="SSF63829">
    <property type="entry name" value="Calcium-dependent phosphotriesterase"/>
    <property type="match status" value="1"/>
</dbReference>
<accession>A0A6C0NY94</accession>
<evidence type="ECO:0000259" key="10">
    <source>
        <dbReference type="Pfam" id="PF04893"/>
    </source>
</evidence>
<dbReference type="InterPro" id="IPR011042">
    <property type="entry name" value="6-blade_b-propeller_TolB-like"/>
</dbReference>
<dbReference type="InterPro" id="IPR019734">
    <property type="entry name" value="TPR_rpt"/>
</dbReference>
<dbReference type="EMBL" id="CP048286">
    <property type="protein sequence ID" value="QHW31187.1"/>
    <property type="molecule type" value="Genomic_DNA"/>
</dbReference>
<proteinExistence type="predicted"/>
<keyword evidence="2 8" id="KW-0812">Transmembrane</keyword>
<comment type="subcellular location">
    <subcellularLocation>
        <location evidence="1">Membrane</location>
        <topology evidence="1">Multi-pass membrane protein</topology>
    </subcellularLocation>
</comment>
<evidence type="ECO:0000256" key="8">
    <source>
        <dbReference type="SAM" id="Phobius"/>
    </source>
</evidence>
<evidence type="ECO:0000256" key="9">
    <source>
        <dbReference type="SAM" id="SignalP"/>
    </source>
</evidence>
<evidence type="ECO:0000256" key="2">
    <source>
        <dbReference type="ARBA" id="ARBA00022692"/>
    </source>
</evidence>
<keyword evidence="4 8" id="KW-1133">Transmembrane helix</keyword>
<dbReference type="PROSITE" id="PS51125">
    <property type="entry name" value="NHL"/>
    <property type="match status" value="2"/>
</dbReference>
<feature type="transmembrane region" description="Helical" evidence="8">
    <location>
        <begin position="431"/>
        <end position="449"/>
    </location>
</feature>
<dbReference type="PANTHER" id="PTHR24104:SF25">
    <property type="entry name" value="PROTEIN LIN-41"/>
    <property type="match status" value="1"/>
</dbReference>
<evidence type="ECO:0000256" key="4">
    <source>
        <dbReference type="ARBA" id="ARBA00022989"/>
    </source>
</evidence>
<organism evidence="11 12">
    <name type="scientific">Paenibacillus rhizovicinus</name>
    <dbReference type="NCBI Taxonomy" id="2704463"/>
    <lineage>
        <taxon>Bacteria</taxon>
        <taxon>Bacillati</taxon>
        <taxon>Bacillota</taxon>
        <taxon>Bacilli</taxon>
        <taxon>Bacillales</taxon>
        <taxon>Paenibacillaceae</taxon>
        <taxon>Paenibacillus</taxon>
    </lineage>
</organism>
<feature type="domain" description="Yip1" evidence="10">
    <location>
        <begin position="477"/>
        <end position="645"/>
    </location>
</feature>
<dbReference type="SUPFAM" id="SSF48452">
    <property type="entry name" value="TPR-like"/>
    <property type="match status" value="1"/>
</dbReference>
<name>A0A6C0NY94_9BACL</name>
<feature type="signal peptide" evidence="9">
    <location>
        <begin position="1"/>
        <end position="24"/>
    </location>
</feature>
<dbReference type="GO" id="GO:0008270">
    <property type="term" value="F:zinc ion binding"/>
    <property type="evidence" value="ECO:0007669"/>
    <property type="project" value="UniProtKB-KW"/>
</dbReference>
<feature type="repeat" description="NHL" evidence="7">
    <location>
        <begin position="99"/>
        <end position="133"/>
    </location>
</feature>
<reference evidence="11 12" key="1">
    <citation type="submission" date="2020-02" db="EMBL/GenBank/DDBJ databases">
        <title>Paenibacillus sp. nov., isolated from rhizosphere soil of tomato.</title>
        <authorList>
            <person name="Weon H.-Y."/>
            <person name="Lee S.A."/>
        </authorList>
    </citation>
    <scope>NUCLEOTIDE SEQUENCE [LARGE SCALE GENOMIC DNA]</scope>
    <source>
        <strain evidence="11 12">14171R-81</strain>
    </source>
</reference>
<feature type="transmembrane region" description="Helical" evidence="8">
    <location>
        <begin position="535"/>
        <end position="552"/>
    </location>
</feature>
<dbReference type="RefSeq" id="WP_162639996.1">
    <property type="nucleotide sequence ID" value="NZ_CP048286.1"/>
</dbReference>
<dbReference type="InterPro" id="IPR001258">
    <property type="entry name" value="NHL_repeat"/>
</dbReference>
<evidence type="ECO:0000313" key="11">
    <source>
        <dbReference type="EMBL" id="QHW31187.1"/>
    </source>
</evidence>
<gene>
    <name evidence="11" type="ORF">GZH47_10180</name>
</gene>
<feature type="repeat" description="NHL" evidence="7">
    <location>
        <begin position="311"/>
        <end position="347"/>
    </location>
</feature>
<evidence type="ECO:0000256" key="6">
    <source>
        <dbReference type="PROSITE-ProRule" id="PRU00339"/>
    </source>
</evidence>
<evidence type="ECO:0000313" key="12">
    <source>
        <dbReference type="Proteomes" id="UP000479114"/>
    </source>
</evidence>
<sequence>MKRLLVFLLLAVITVLAVPSEAYARLPYVTTYFDKNQGTWTRIQDFYKPVNAFNDGFDEPVDIQIDASDKVYVVDKGSDSVFVLDDDGKLITTIYAKDGPGSLDAPEGVFVASDGKIYVADTGNGRIAVFKSDGTFLQAYAKPDSPLLASDPFIPTKLVVDRRGVMYVNMKASYQGLIRINPKGQFMGYFGANKAHQSFMNWIKKLVLNKEQLKKETPSLPKPIANVSIDADGFIYTTSGGDFGKAAIRKLNAGGVDAFNGREFQHSHGIVDVAIDGNGFMYNIDQDFGGINVFDRNGDVLFDFGMTNVNTQQFGVFGFPTSIAIDSKNNIWVADSGTSTVHKFRRTDFGNDVMQALVMYADGRYEDSKPYWDRVFERNEMFTGTYQGLGQVYLEEGDNAKALDYMKESFDTKGYSEAFWEIRLDWLQHHFLALLIGIVIIAVILTYLPRTVRRLLKRKPLPKSFDRPLADIRNFFYTMFHPYEGFYQMKEARVAPWIIIILLVAVVAMKVIATYYTGFLFHPVDLSELDLYKDLGLFVAPWVTWVIANYLVCSVKDGEGKFREVIQGSTYALAPYLAFSIPILILSNILSLNESVLIHSLSSVMMLWMLSMFFVMTQVIHNFEFVQTIKNSLITVFAISIIWLFGFIIFGLSTNLYDFFYQLYKEVSMYR</sequence>
<keyword evidence="9" id="KW-0732">Signal</keyword>
<feature type="transmembrane region" description="Helical" evidence="8">
    <location>
        <begin position="573"/>
        <end position="590"/>
    </location>
</feature>
<keyword evidence="6" id="KW-0802">TPR repeat</keyword>
<dbReference type="InterPro" id="IPR011990">
    <property type="entry name" value="TPR-like_helical_dom_sf"/>
</dbReference>
<feature type="repeat" description="TPR" evidence="6">
    <location>
        <begin position="383"/>
        <end position="416"/>
    </location>
</feature>
<feature type="transmembrane region" description="Helical" evidence="8">
    <location>
        <begin position="494"/>
        <end position="515"/>
    </location>
</feature>
<dbReference type="PANTHER" id="PTHR24104">
    <property type="entry name" value="E3 UBIQUITIN-PROTEIN LIGASE NHLRC1-RELATED"/>
    <property type="match status" value="1"/>
</dbReference>
<keyword evidence="3" id="KW-0677">Repeat</keyword>
<dbReference type="Proteomes" id="UP000479114">
    <property type="component" value="Chromosome"/>
</dbReference>
<protein>
    <recommendedName>
        <fullName evidence="10">Yip1 domain-containing protein</fullName>
    </recommendedName>
</protein>
<dbReference type="KEGG" id="prz:GZH47_10180"/>
<feature type="transmembrane region" description="Helical" evidence="8">
    <location>
        <begin position="596"/>
        <end position="620"/>
    </location>
</feature>
<evidence type="ECO:0000256" key="7">
    <source>
        <dbReference type="PROSITE-ProRule" id="PRU00504"/>
    </source>
</evidence>
<dbReference type="Gene3D" id="1.25.40.10">
    <property type="entry name" value="Tetratricopeptide repeat domain"/>
    <property type="match status" value="1"/>
</dbReference>
<keyword evidence="12" id="KW-1185">Reference proteome</keyword>
<evidence type="ECO:0000256" key="3">
    <source>
        <dbReference type="ARBA" id="ARBA00022737"/>
    </source>
</evidence>
<keyword evidence="5 8" id="KW-0472">Membrane</keyword>
<feature type="chain" id="PRO_5025402279" description="Yip1 domain-containing protein" evidence="9">
    <location>
        <begin position="25"/>
        <end position="671"/>
    </location>
</feature>
<dbReference type="Gene3D" id="2.120.10.30">
    <property type="entry name" value="TolB, C-terminal domain"/>
    <property type="match status" value="2"/>
</dbReference>
<dbReference type="Pfam" id="PF04893">
    <property type="entry name" value="Yip1"/>
    <property type="match status" value="1"/>
</dbReference>
<dbReference type="GO" id="GO:0016020">
    <property type="term" value="C:membrane"/>
    <property type="evidence" value="ECO:0007669"/>
    <property type="project" value="UniProtKB-SubCell"/>
</dbReference>
<dbReference type="AlphaFoldDB" id="A0A6C0NY94"/>
<dbReference type="InterPro" id="IPR006977">
    <property type="entry name" value="Yip1_dom"/>
</dbReference>
<dbReference type="Pfam" id="PF01436">
    <property type="entry name" value="NHL"/>
    <property type="match status" value="2"/>
</dbReference>
<evidence type="ECO:0000256" key="5">
    <source>
        <dbReference type="ARBA" id="ARBA00023136"/>
    </source>
</evidence>
<dbReference type="InterPro" id="IPR050952">
    <property type="entry name" value="TRIM-NHL_E3_ligases"/>
</dbReference>
<dbReference type="PROSITE" id="PS50005">
    <property type="entry name" value="TPR"/>
    <property type="match status" value="1"/>
</dbReference>
<feature type="transmembrane region" description="Helical" evidence="8">
    <location>
        <begin position="632"/>
        <end position="652"/>
    </location>
</feature>
<evidence type="ECO:0000256" key="1">
    <source>
        <dbReference type="ARBA" id="ARBA00004141"/>
    </source>
</evidence>
<dbReference type="CDD" id="cd05819">
    <property type="entry name" value="NHL"/>
    <property type="match status" value="1"/>
</dbReference>